<dbReference type="EMBL" id="EU854151">
    <property type="protein sequence ID" value="ACI16653.1"/>
    <property type="molecule type" value="mRNA"/>
</dbReference>
<protein>
    <recommendedName>
        <fullName evidence="5">Carboxylic ester hydrolase</fullName>
        <ecNumber evidence="5">3.1.1.-</ecNumber>
    </recommendedName>
</protein>
<sequence length="570" mass="63360">MGQLGIVLSIACNKLCLNLKELFTFRVETVNVKTAEGELKGRKLQSAFDKTYYRFQGIPYAKPPVGKLRFKDPEPPEPWEGVRSALKEGAVCTHLDVITGLKKGSEDCLFLNVFTPQLPGDNSETQGGKAVLVWIHGGGFQLGSGNAEIYSPDYFLNEDVILVTLNYRLGVLGFLSTGTEDAPGNAGLKDIVMALKWIQRNIAAFGGDPNKVTIFGESAGGVAVHFLMLSPMAKGLFRGAISQSGAAVCPWAMCEDPVDTAFRLGKAFGIDTKDPKVLVDSFRKISSKVLARKQGAAVSEQSKRECIPFAFLPCIEPEGPNAFLTRHPADLIAEGNIASDVPYITGINEKEGLIMLKTIVDKKPPAADIEKDFERLVPRFLKLEYGSEESKKVAEKIREFYFSGKTFDKNTHGEYVNLMTDTQFLEGAHRTTKHHTTHGRAPVYNYEFVFEGELNLFKKLLSIKGIPGPAHADELGYLFYVPILGPNLDPKTAEMRVVKRMVRLWANFAKFLNPTPDASDPDLDHIKWEPHTDDHQKYLIIGEELRAAENMKEERIKFWEEIKNLISSKS</sequence>
<evidence type="ECO:0000256" key="4">
    <source>
        <dbReference type="ARBA" id="ARBA00023180"/>
    </source>
</evidence>
<dbReference type="InterPro" id="IPR019819">
    <property type="entry name" value="Carboxylesterase_B_CS"/>
</dbReference>
<name>B6D7H0_LIPBO</name>
<evidence type="ECO:0000313" key="7">
    <source>
        <dbReference type="EMBL" id="ACI16653.1"/>
    </source>
</evidence>
<dbReference type="ESTHER" id="9neop-b6d7h0">
    <property type="family name" value="Carb_B_Arthropoda"/>
</dbReference>
<dbReference type="CDD" id="cd00312">
    <property type="entry name" value="Esterase_lipase"/>
    <property type="match status" value="1"/>
</dbReference>
<dbReference type="Pfam" id="PF00135">
    <property type="entry name" value="COesterase"/>
    <property type="match status" value="1"/>
</dbReference>
<evidence type="ECO:0000256" key="5">
    <source>
        <dbReference type="RuleBase" id="RU361235"/>
    </source>
</evidence>
<dbReference type="FunFam" id="3.40.50.1820:FF:000092">
    <property type="entry name" value="Carboxylic ester hydrolase"/>
    <property type="match status" value="1"/>
</dbReference>
<evidence type="ECO:0000256" key="2">
    <source>
        <dbReference type="ARBA" id="ARBA00022487"/>
    </source>
</evidence>
<keyword evidence="3 5" id="KW-0378">Hydrolase</keyword>
<comment type="similarity">
    <text evidence="1 5">Belongs to the type-B carboxylesterase/lipase family.</text>
</comment>
<dbReference type="PANTHER" id="PTHR11559">
    <property type="entry name" value="CARBOXYLESTERASE"/>
    <property type="match status" value="1"/>
</dbReference>
<keyword evidence="2" id="KW-0719">Serine esterase</keyword>
<evidence type="ECO:0000256" key="1">
    <source>
        <dbReference type="ARBA" id="ARBA00005964"/>
    </source>
</evidence>
<dbReference type="GO" id="GO:0052689">
    <property type="term" value="F:carboxylic ester hydrolase activity"/>
    <property type="evidence" value="ECO:0007669"/>
    <property type="project" value="UniProtKB-KW"/>
</dbReference>
<evidence type="ECO:0000259" key="6">
    <source>
        <dbReference type="Pfam" id="PF00135"/>
    </source>
</evidence>
<dbReference type="SUPFAM" id="SSF53474">
    <property type="entry name" value="alpha/beta-Hydrolases"/>
    <property type="match status" value="1"/>
</dbReference>
<dbReference type="PROSITE" id="PS00941">
    <property type="entry name" value="CARBOXYLESTERASE_B_2"/>
    <property type="match status" value="1"/>
</dbReference>
<dbReference type="InterPro" id="IPR019826">
    <property type="entry name" value="Carboxylesterase_B_AS"/>
</dbReference>
<feature type="domain" description="Carboxylesterase type B" evidence="6">
    <location>
        <begin position="31"/>
        <end position="559"/>
    </location>
</feature>
<dbReference type="PROSITE" id="PS00122">
    <property type="entry name" value="CARBOXYLESTERASE_B_1"/>
    <property type="match status" value="1"/>
</dbReference>
<keyword evidence="4" id="KW-0325">Glycoprotein</keyword>
<proteinExistence type="evidence at transcript level"/>
<evidence type="ECO:0000256" key="3">
    <source>
        <dbReference type="ARBA" id="ARBA00022801"/>
    </source>
</evidence>
<organism evidence="7">
    <name type="scientific">Liposcelis bostrychophila</name>
    <name type="common">Booklouse</name>
    <dbReference type="NCBI Taxonomy" id="185214"/>
    <lineage>
        <taxon>Eukaryota</taxon>
        <taxon>Metazoa</taxon>
        <taxon>Ecdysozoa</taxon>
        <taxon>Arthropoda</taxon>
        <taxon>Hexapoda</taxon>
        <taxon>Insecta</taxon>
        <taxon>Pterygota</taxon>
        <taxon>Neoptera</taxon>
        <taxon>Paraneoptera</taxon>
        <taxon>Psocodea</taxon>
        <taxon>Troctomorpha</taxon>
        <taxon>Liposcelidetae</taxon>
        <taxon>Liposcelididae</taxon>
        <taxon>Liposcelis</taxon>
    </lineage>
</organism>
<dbReference type="AlphaFoldDB" id="B6D7H0"/>
<dbReference type="InterPro" id="IPR050309">
    <property type="entry name" value="Type-B_Carboxylest/Lipase"/>
</dbReference>
<dbReference type="EC" id="3.1.1.-" evidence="5"/>
<dbReference type="InterPro" id="IPR029058">
    <property type="entry name" value="AB_hydrolase_fold"/>
</dbReference>
<dbReference type="InterPro" id="IPR002018">
    <property type="entry name" value="CarbesteraseB"/>
</dbReference>
<accession>B6D7H0</accession>
<reference evidence="7" key="1">
    <citation type="submission" date="2008-06" db="EMBL/GenBank/DDBJ databases">
        <title>Molecular Cloning and Sequence Analysis of Two Esterases from Liposcelis bostrychophila (Psocoptera: Liposcelididae).</title>
        <authorList>
            <person name="Tang P."/>
            <person name="Wang J."/>
            <person name="Jiang H."/>
            <person name="Dou W."/>
            <person name="Xu Y."/>
            <person name="An F."/>
        </authorList>
    </citation>
    <scope>NUCLEOTIDE SEQUENCE</scope>
</reference>
<dbReference type="Gene3D" id="3.40.50.1820">
    <property type="entry name" value="alpha/beta hydrolase"/>
    <property type="match status" value="1"/>
</dbReference>